<dbReference type="GO" id="GO:0005758">
    <property type="term" value="C:mitochondrial intermembrane space"/>
    <property type="evidence" value="ECO:0007669"/>
    <property type="project" value="InterPro"/>
</dbReference>
<sequence>MLSGRKGWEEESTIKAPWEDVMRSVQNKYPNPHNNNVLNIDVVNRSVDQQSGVMRSLRLFNSSWPMFPNLGQLKALEWSAIDGRRKKMVAVTHNMDLRGVLKAVEHVEYSVHPENDHWTLLRHSISVEAFPLIALTASSASRQAAIQVKLFSDCYHHQ</sequence>
<dbReference type="PANTHER" id="PTHR11158">
    <property type="entry name" value="MSF1/PX19 RELATED"/>
    <property type="match status" value="1"/>
</dbReference>
<dbReference type="Pfam" id="PF04707">
    <property type="entry name" value="PRELI"/>
    <property type="match status" value="1"/>
</dbReference>
<dbReference type="InterPro" id="IPR006797">
    <property type="entry name" value="PRELI/MSF1_dom"/>
</dbReference>
<proteinExistence type="predicted"/>
<organism evidence="4">
    <name type="scientific">Echinostoma caproni</name>
    <dbReference type="NCBI Taxonomy" id="27848"/>
    <lineage>
        <taxon>Eukaryota</taxon>
        <taxon>Metazoa</taxon>
        <taxon>Spiralia</taxon>
        <taxon>Lophotrochozoa</taxon>
        <taxon>Platyhelminthes</taxon>
        <taxon>Trematoda</taxon>
        <taxon>Digenea</taxon>
        <taxon>Plagiorchiida</taxon>
        <taxon>Echinostomata</taxon>
        <taxon>Echinostomatoidea</taxon>
        <taxon>Echinostomatidae</taxon>
        <taxon>Echinostoma</taxon>
    </lineage>
</organism>
<dbReference type="OrthoDB" id="407630at2759"/>
<evidence type="ECO:0000313" key="4">
    <source>
        <dbReference type="WBParaSite" id="ECPE_0001760501-mRNA-1"/>
    </source>
</evidence>
<dbReference type="WBParaSite" id="ECPE_0001760501-mRNA-1">
    <property type="protein sequence ID" value="ECPE_0001760501-mRNA-1"/>
    <property type="gene ID" value="ECPE_0001760501"/>
</dbReference>
<reference evidence="4" key="1">
    <citation type="submission" date="2016-06" db="UniProtKB">
        <authorList>
            <consortium name="WormBaseParasite"/>
        </authorList>
    </citation>
    <scope>IDENTIFICATION</scope>
</reference>
<evidence type="ECO:0000313" key="2">
    <source>
        <dbReference type="EMBL" id="VDP94860.1"/>
    </source>
</evidence>
<dbReference type="EMBL" id="UZAN01070006">
    <property type="protein sequence ID" value="VDP94860.1"/>
    <property type="molecule type" value="Genomic_DNA"/>
</dbReference>
<dbReference type="AlphaFoldDB" id="A0A183BEC5"/>
<evidence type="ECO:0000313" key="3">
    <source>
        <dbReference type="Proteomes" id="UP000272942"/>
    </source>
</evidence>
<dbReference type="InterPro" id="IPR037365">
    <property type="entry name" value="Slowmo/Ups"/>
</dbReference>
<protein>
    <submittedName>
        <fullName evidence="4">PRELI/MSF1 domain-containing protein</fullName>
    </submittedName>
</protein>
<name>A0A183BEC5_9TREM</name>
<keyword evidence="3" id="KW-1185">Reference proteome</keyword>
<gene>
    <name evidence="2" type="ORF">ECPE_LOCUS17560</name>
</gene>
<evidence type="ECO:0000259" key="1">
    <source>
        <dbReference type="PROSITE" id="PS50904"/>
    </source>
</evidence>
<feature type="domain" description="PRELI/MSF1" evidence="1">
    <location>
        <begin position="5"/>
        <end position="158"/>
    </location>
</feature>
<reference evidence="2 3" key="2">
    <citation type="submission" date="2018-11" db="EMBL/GenBank/DDBJ databases">
        <authorList>
            <consortium name="Pathogen Informatics"/>
        </authorList>
    </citation>
    <scope>NUCLEOTIDE SEQUENCE [LARGE SCALE GENOMIC DNA]</scope>
    <source>
        <strain evidence="2 3">Egypt</strain>
    </source>
</reference>
<dbReference type="Proteomes" id="UP000272942">
    <property type="component" value="Unassembled WGS sequence"/>
</dbReference>
<accession>A0A183BEC5</accession>
<dbReference type="PROSITE" id="PS50904">
    <property type="entry name" value="PRELI_MSF1"/>
    <property type="match status" value="1"/>
</dbReference>